<dbReference type="AlphaFoldDB" id="A0A1F7KFA6"/>
<dbReference type="Proteomes" id="UP000178450">
    <property type="component" value="Unassembled WGS sequence"/>
</dbReference>
<evidence type="ECO:0000313" key="1">
    <source>
        <dbReference type="EMBL" id="OGK66528.1"/>
    </source>
</evidence>
<dbReference type="EMBL" id="MGBG01000006">
    <property type="protein sequence ID" value="OGK66528.1"/>
    <property type="molecule type" value="Genomic_DNA"/>
</dbReference>
<organism evidence="1 2">
    <name type="scientific">Candidatus Roizmanbacteria bacterium RIFOXYA1_FULL_41_12</name>
    <dbReference type="NCBI Taxonomy" id="1802082"/>
    <lineage>
        <taxon>Bacteria</taxon>
        <taxon>Candidatus Roizmaniibacteriota</taxon>
    </lineage>
</organism>
<protein>
    <submittedName>
        <fullName evidence="1">Uncharacterized protein</fullName>
    </submittedName>
</protein>
<gene>
    <name evidence="1" type="ORF">A2209_00825</name>
</gene>
<accession>A0A1F7KFA6</accession>
<proteinExistence type="predicted"/>
<comment type="caution">
    <text evidence="1">The sequence shown here is derived from an EMBL/GenBank/DDBJ whole genome shotgun (WGS) entry which is preliminary data.</text>
</comment>
<evidence type="ECO:0000313" key="2">
    <source>
        <dbReference type="Proteomes" id="UP000178450"/>
    </source>
</evidence>
<reference evidence="1 2" key="1">
    <citation type="journal article" date="2016" name="Nat. Commun.">
        <title>Thousands of microbial genomes shed light on interconnected biogeochemical processes in an aquifer system.</title>
        <authorList>
            <person name="Anantharaman K."/>
            <person name="Brown C.T."/>
            <person name="Hug L.A."/>
            <person name="Sharon I."/>
            <person name="Castelle C.J."/>
            <person name="Probst A.J."/>
            <person name="Thomas B.C."/>
            <person name="Singh A."/>
            <person name="Wilkins M.J."/>
            <person name="Karaoz U."/>
            <person name="Brodie E.L."/>
            <person name="Williams K.H."/>
            <person name="Hubbard S.S."/>
            <person name="Banfield J.F."/>
        </authorList>
    </citation>
    <scope>NUCLEOTIDE SEQUENCE [LARGE SCALE GENOMIC DNA]</scope>
</reference>
<sequence length="217" mass="24712">MNKKPTAPIKSTTQEFIEIRKIQDDIVLLKDGSCCLVIETSAINFSLLSEEEQNSLVYAFGSLLNSLSFAIQIAIISSKMNISDYLEYLEKSLQKQNQPEIKDWLIKYIEFIKSIVTQNSVLKKRFFLIIPFSTLEMGIKGSAPSSFSTDYLLQRAKTALYPKKDHILRLLARVGLRSQVLVKTELVNFYYNLYNPSATGVDMIDGDMFESYLVHGQ</sequence>
<name>A0A1F7KFA6_9BACT</name>